<reference evidence="1 2" key="2">
    <citation type="journal article" date="2017" name="Front. Plant Sci.">
        <title>Gene Classification and Mining of Molecular Markers Useful in Red Clover (Trifolium pratense) Breeding.</title>
        <authorList>
            <person name="Istvanek J."/>
            <person name="Dluhosova J."/>
            <person name="Dluhos P."/>
            <person name="Patkova L."/>
            <person name="Nedelnik J."/>
            <person name="Repkova J."/>
        </authorList>
    </citation>
    <scope>NUCLEOTIDE SEQUENCE [LARGE SCALE GENOMIC DNA]</scope>
    <source>
        <strain evidence="2">cv. Tatra</strain>
        <tissue evidence="1">Young leaves</tissue>
    </source>
</reference>
<accession>A0A2K3JYN2</accession>
<keyword evidence="1" id="KW-0808">Transferase</keyword>
<evidence type="ECO:0000313" key="1">
    <source>
        <dbReference type="EMBL" id="PNX59159.1"/>
    </source>
</evidence>
<dbReference type="Proteomes" id="UP000236291">
    <property type="component" value="Unassembled WGS sequence"/>
</dbReference>
<proteinExistence type="predicted"/>
<evidence type="ECO:0000313" key="2">
    <source>
        <dbReference type="Proteomes" id="UP000236291"/>
    </source>
</evidence>
<dbReference type="GO" id="GO:0016301">
    <property type="term" value="F:kinase activity"/>
    <property type="evidence" value="ECO:0007669"/>
    <property type="project" value="UniProtKB-KW"/>
</dbReference>
<reference evidence="1 2" key="1">
    <citation type="journal article" date="2014" name="Am. J. Bot.">
        <title>Genome assembly and annotation for red clover (Trifolium pratense; Fabaceae).</title>
        <authorList>
            <person name="Istvanek J."/>
            <person name="Jaros M."/>
            <person name="Krenek A."/>
            <person name="Repkova J."/>
        </authorList>
    </citation>
    <scope>NUCLEOTIDE SEQUENCE [LARGE SCALE GENOMIC DNA]</scope>
    <source>
        <strain evidence="2">cv. Tatra</strain>
        <tissue evidence="1">Young leaves</tissue>
    </source>
</reference>
<comment type="caution">
    <text evidence="1">The sequence shown here is derived from an EMBL/GenBank/DDBJ whole genome shotgun (WGS) entry which is preliminary data.</text>
</comment>
<keyword evidence="1" id="KW-0418">Kinase</keyword>
<organism evidence="1 2">
    <name type="scientific">Trifolium pratense</name>
    <name type="common">Red clover</name>
    <dbReference type="NCBI Taxonomy" id="57577"/>
    <lineage>
        <taxon>Eukaryota</taxon>
        <taxon>Viridiplantae</taxon>
        <taxon>Streptophyta</taxon>
        <taxon>Embryophyta</taxon>
        <taxon>Tracheophyta</taxon>
        <taxon>Spermatophyta</taxon>
        <taxon>Magnoliopsida</taxon>
        <taxon>eudicotyledons</taxon>
        <taxon>Gunneridae</taxon>
        <taxon>Pentapetalae</taxon>
        <taxon>rosids</taxon>
        <taxon>fabids</taxon>
        <taxon>Fabales</taxon>
        <taxon>Fabaceae</taxon>
        <taxon>Papilionoideae</taxon>
        <taxon>50 kb inversion clade</taxon>
        <taxon>NPAAA clade</taxon>
        <taxon>Hologalegina</taxon>
        <taxon>IRL clade</taxon>
        <taxon>Trifolieae</taxon>
        <taxon>Trifolium</taxon>
    </lineage>
</organism>
<dbReference type="AlphaFoldDB" id="A0A2K3JYN2"/>
<gene>
    <name evidence="1" type="ORF">L195_g051275</name>
</gene>
<sequence length="40" mass="4304">DIAIKLGRRDASDLSPTDIAIEALEQIGNFLKAEDGGYAR</sequence>
<name>A0A2K3JYN2_TRIPR</name>
<feature type="non-terminal residue" evidence="1">
    <location>
        <position position="1"/>
    </location>
</feature>
<protein>
    <submittedName>
        <fullName evidence="1">Shikimate kinase</fullName>
    </submittedName>
</protein>
<dbReference type="EMBL" id="ASHM01080093">
    <property type="protein sequence ID" value="PNX59159.1"/>
    <property type="molecule type" value="Genomic_DNA"/>
</dbReference>